<dbReference type="RefSeq" id="WP_043381274.1">
    <property type="nucleotide sequence ID" value="NZ_KN039947.1"/>
</dbReference>
<keyword evidence="2" id="KW-1185">Reference proteome</keyword>
<dbReference type="AlphaFoldDB" id="A0A086MZP0"/>
<dbReference type="Proteomes" id="UP000029095">
    <property type="component" value="Unassembled WGS sequence"/>
</dbReference>
<gene>
    <name evidence="1" type="ORF">FM21_26760</name>
</gene>
<dbReference type="EMBL" id="JNFQ01000002">
    <property type="protein sequence ID" value="KFG74358.1"/>
    <property type="molecule type" value="Genomic_DNA"/>
</dbReference>
<evidence type="ECO:0000313" key="1">
    <source>
        <dbReference type="EMBL" id="KFG74358.1"/>
    </source>
</evidence>
<name>A0A086MZP0_9ACTN</name>
<dbReference type="Pfam" id="PF14106">
    <property type="entry name" value="DUF4279"/>
    <property type="match status" value="1"/>
</dbReference>
<reference evidence="1 2" key="1">
    <citation type="submission" date="2014-05" db="EMBL/GenBank/DDBJ databases">
        <title>Complete genome sequence of the Streptomyces mutabilis TRM45540.</title>
        <authorList>
            <person name="Luo X."/>
            <person name="Zhang L."/>
        </authorList>
    </citation>
    <scope>NUCLEOTIDE SEQUENCE [LARGE SCALE GENOMIC DNA]</scope>
    <source>
        <strain evidence="1 2">TRM45540</strain>
    </source>
</reference>
<dbReference type="HOGENOM" id="CLU_1854116_0_0_11"/>
<protein>
    <recommendedName>
        <fullName evidence="3">DUF4279 domain-containing protein</fullName>
    </recommendedName>
</protein>
<accession>A0A086MZP0</accession>
<evidence type="ECO:0000313" key="2">
    <source>
        <dbReference type="Proteomes" id="UP000029095"/>
    </source>
</evidence>
<dbReference type="InterPro" id="IPR025459">
    <property type="entry name" value="DUF4279"/>
</dbReference>
<comment type="caution">
    <text evidence="1">The sequence shown here is derived from an EMBL/GenBank/DDBJ whole genome shotgun (WGS) entry which is preliminary data.</text>
</comment>
<organism evidence="1 2">
    <name type="scientific">Streptomyces mutabilis</name>
    <dbReference type="NCBI Taxonomy" id="67332"/>
    <lineage>
        <taxon>Bacteria</taxon>
        <taxon>Bacillati</taxon>
        <taxon>Actinomycetota</taxon>
        <taxon>Actinomycetes</taxon>
        <taxon>Kitasatosporales</taxon>
        <taxon>Streptomycetaceae</taxon>
        <taxon>Streptomyces</taxon>
    </lineage>
</organism>
<sequence length="138" mass="14976">MQWDHEEGTWAETGVQLVVRKADLDPSLLAEVIRTPPTSLSVPDADSRRAGQPQEGVWSLAVHKRYPGGVNEQFLELLTQIEPYSSEINHLAAQGYEVTISVTGFVGNGSSFTLTPDVVSRMAALNVPLTVSPSTSDR</sequence>
<proteinExistence type="predicted"/>
<evidence type="ECO:0008006" key="3">
    <source>
        <dbReference type="Google" id="ProtNLM"/>
    </source>
</evidence>